<reference evidence="9" key="1">
    <citation type="journal article" date="2011" name="J. Bacteriol.">
        <title>Genome sequences of eight morphologically diverse alphaproteobacteria.</title>
        <authorList>
            <consortium name="US DOE Joint Genome Institute"/>
            <person name="Brown P.J."/>
            <person name="Kysela D.T."/>
            <person name="Buechlein A."/>
            <person name="Hemmerich C."/>
            <person name="Brun Y.V."/>
        </authorList>
    </citation>
    <scope>NUCLEOTIDE SEQUENCE [LARGE SCALE GENOMIC DNA]</scope>
    <source>
        <strain evidence="9">ATCC 15264 / DSM 4735 / LMG 14903 / NBRC 16000 / CB 81</strain>
    </source>
</reference>
<organism evidence="8 9">
    <name type="scientific">Brevundimonas subvibrioides (strain ATCC 15264 / DSM 4735 / LMG 14903 / NBRC 16000 / CB 81)</name>
    <name type="common">Caulobacter subvibrioides</name>
    <dbReference type="NCBI Taxonomy" id="633149"/>
    <lineage>
        <taxon>Bacteria</taxon>
        <taxon>Pseudomonadati</taxon>
        <taxon>Pseudomonadota</taxon>
        <taxon>Alphaproteobacteria</taxon>
        <taxon>Caulobacterales</taxon>
        <taxon>Caulobacteraceae</taxon>
        <taxon>Brevundimonas</taxon>
    </lineage>
</organism>
<protein>
    <recommendedName>
        <fullName evidence="5">fructokinase</fullName>
        <ecNumber evidence="5">2.7.1.4</ecNumber>
    </recommendedName>
</protein>
<keyword evidence="3" id="KW-0862">Zinc</keyword>
<evidence type="ECO:0000256" key="3">
    <source>
        <dbReference type="ARBA" id="ARBA00022833"/>
    </source>
</evidence>
<dbReference type="RefSeq" id="WP_013269092.1">
    <property type="nucleotide sequence ID" value="NC_014375.1"/>
</dbReference>
<dbReference type="InterPro" id="IPR000600">
    <property type="entry name" value="ROK"/>
</dbReference>
<dbReference type="Gene3D" id="3.30.420.40">
    <property type="match status" value="2"/>
</dbReference>
<dbReference type="GO" id="GO:0008865">
    <property type="term" value="F:fructokinase activity"/>
    <property type="evidence" value="ECO:0007669"/>
    <property type="project" value="UniProtKB-EC"/>
</dbReference>
<evidence type="ECO:0000256" key="6">
    <source>
        <dbReference type="ARBA" id="ARBA00048451"/>
    </source>
</evidence>
<evidence type="ECO:0000256" key="2">
    <source>
        <dbReference type="ARBA" id="ARBA00022723"/>
    </source>
</evidence>
<dbReference type="eggNOG" id="COG1940">
    <property type="taxonomic scope" value="Bacteria"/>
</dbReference>
<dbReference type="FunCoup" id="D9QH24">
    <property type="interactions" value="270"/>
</dbReference>
<evidence type="ECO:0000256" key="4">
    <source>
        <dbReference type="ARBA" id="ARBA00022842"/>
    </source>
</evidence>
<keyword evidence="9" id="KW-1185">Reference proteome</keyword>
<evidence type="ECO:0000256" key="5">
    <source>
        <dbReference type="ARBA" id="ARBA00038887"/>
    </source>
</evidence>
<proteinExistence type="predicted"/>
<dbReference type="OrthoDB" id="9783435at2"/>
<dbReference type="CDD" id="cd24067">
    <property type="entry name" value="ASKHA_NBD_ROK_BsFRK-like"/>
    <property type="match status" value="1"/>
</dbReference>
<dbReference type="EMBL" id="CP002102">
    <property type="protein sequence ID" value="ADL00990.1"/>
    <property type="molecule type" value="Genomic_DNA"/>
</dbReference>
<dbReference type="InParanoid" id="D9QH24"/>
<dbReference type="STRING" id="633149.Bresu_1679"/>
<dbReference type="SUPFAM" id="SSF53067">
    <property type="entry name" value="Actin-like ATPase domain"/>
    <property type="match status" value="1"/>
</dbReference>
<comment type="catalytic activity">
    <reaction evidence="6">
        <text>D-fructose + ATP = D-fructose 6-phosphate + ADP + H(+)</text>
        <dbReference type="Rhea" id="RHEA:16125"/>
        <dbReference type="ChEBI" id="CHEBI:15378"/>
        <dbReference type="ChEBI" id="CHEBI:30616"/>
        <dbReference type="ChEBI" id="CHEBI:37721"/>
        <dbReference type="ChEBI" id="CHEBI:61527"/>
        <dbReference type="ChEBI" id="CHEBI:456216"/>
        <dbReference type="EC" id="2.7.1.4"/>
    </reaction>
</comment>
<dbReference type="BioCyc" id="BSUB633149:G1GM8-1669-MONOMER"/>
<keyword evidence="2" id="KW-0479">Metal-binding</keyword>
<keyword evidence="4" id="KW-0460">Magnesium</keyword>
<dbReference type="PANTHER" id="PTHR42742:SF3">
    <property type="entry name" value="FRUCTOKINASE"/>
    <property type="match status" value="1"/>
</dbReference>
<evidence type="ECO:0000313" key="9">
    <source>
        <dbReference type="Proteomes" id="UP000002696"/>
    </source>
</evidence>
<feature type="region of interest" description="Disordered" evidence="7">
    <location>
        <begin position="296"/>
        <end position="325"/>
    </location>
</feature>
<dbReference type="EC" id="2.7.1.4" evidence="5"/>
<dbReference type="InterPro" id="IPR043129">
    <property type="entry name" value="ATPase_NBD"/>
</dbReference>
<dbReference type="Proteomes" id="UP000002696">
    <property type="component" value="Chromosome"/>
</dbReference>
<evidence type="ECO:0000256" key="1">
    <source>
        <dbReference type="ARBA" id="ARBA00001946"/>
    </source>
</evidence>
<sequence>MSVFAGVELGGTKVMVGFGSGPDDLSDPIRIPTTTPDQTLAEVERLIAGVAAHTTLQGIGVATFGPARLDRAAPDWGRILPTPKPGWTGAVIAPRLAEAFGVPVAFDTDVAGAAMGEGHWGAAQGLRDHAYVTVGTGVGVGLIVNGMPLHCALHPEAGHIKVRRDPARDPFEGVCPFHGDCLEGLVSGPALAKRTGQRGETLTADDPVWDLVADYLAQAMATLCFVAAPRRIVIGGGVGSHPTVLAATRLRLRDELGGYLPHLASAGAIETFLVPPALGDRSGVLGAIALARALHDTSQTTKAPDGPASQGTLEEDPHDRRQPDG</sequence>
<comment type="cofactor">
    <cofactor evidence="1">
        <name>Mg(2+)</name>
        <dbReference type="ChEBI" id="CHEBI:18420"/>
    </cofactor>
</comment>
<name>D9QH24_BRESC</name>
<dbReference type="KEGG" id="bsb:Bresu_1679"/>
<dbReference type="AlphaFoldDB" id="D9QH24"/>
<dbReference type="InterPro" id="IPR051804">
    <property type="entry name" value="Carb_Metab_Reg_Kinase/Isom"/>
</dbReference>
<evidence type="ECO:0000256" key="7">
    <source>
        <dbReference type="SAM" id="MobiDB-lite"/>
    </source>
</evidence>
<accession>D9QH24</accession>
<dbReference type="GO" id="GO:0046872">
    <property type="term" value="F:metal ion binding"/>
    <property type="evidence" value="ECO:0007669"/>
    <property type="project" value="UniProtKB-KW"/>
</dbReference>
<dbReference type="Pfam" id="PF00480">
    <property type="entry name" value="ROK"/>
    <property type="match status" value="1"/>
</dbReference>
<evidence type="ECO:0000313" key="8">
    <source>
        <dbReference type="EMBL" id="ADL00990.1"/>
    </source>
</evidence>
<gene>
    <name evidence="8" type="ordered locus">Bresu_1679</name>
</gene>
<dbReference type="PANTHER" id="PTHR42742">
    <property type="entry name" value="TRANSCRIPTIONAL REPRESSOR MPRA"/>
    <property type="match status" value="1"/>
</dbReference>
<dbReference type="HOGENOM" id="CLU_036604_3_0_5"/>
<feature type="compositionally biased region" description="Basic and acidic residues" evidence="7">
    <location>
        <begin position="315"/>
        <end position="325"/>
    </location>
</feature>